<evidence type="ECO:0000313" key="8">
    <source>
        <dbReference type="Proteomes" id="UP000248614"/>
    </source>
</evidence>
<keyword evidence="3" id="KW-1015">Disulfide bond</keyword>
<feature type="chain" id="PRO_5015978988" evidence="5">
    <location>
        <begin position="19"/>
        <end position="240"/>
    </location>
</feature>
<gene>
    <name evidence="7" type="ORF">DI632_04420</name>
</gene>
<comment type="caution">
    <text evidence="7">The sequence shown here is derived from an EMBL/GenBank/DDBJ whole genome shotgun (WGS) entry which is preliminary data.</text>
</comment>
<dbReference type="Pfam" id="PF18312">
    <property type="entry name" value="ScsC_N"/>
    <property type="match status" value="1"/>
</dbReference>
<dbReference type="PROSITE" id="PS51352">
    <property type="entry name" value="THIOREDOXIN_2"/>
    <property type="match status" value="1"/>
</dbReference>
<accession>A0A2W5B8Z2</accession>
<dbReference type="PANTHER" id="PTHR13887">
    <property type="entry name" value="GLUTATHIONE S-TRANSFERASE KAPPA"/>
    <property type="match status" value="1"/>
</dbReference>
<proteinExistence type="predicted"/>
<keyword evidence="2" id="KW-0560">Oxidoreductase</keyword>
<dbReference type="AlphaFoldDB" id="A0A2W5B8Z2"/>
<protein>
    <submittedName>
        <fullName evidence="7">Disulfide bond formation protein DsbA</fullName>
    </submittedName>
</protein>
<reference evidence="7 8" key="1">
    <citation type="submission" date="2017-08" db="EMBL/GenBank/DDBJ databases">
        <title>Infants hospitalized years apart are colonized by the same room-sourced microbial strains.</title>
        <authorList>
            <person name="Brooks B."/>
            <person name="Olm M.R."/>
            <person name="Firek B.A."/>
            <person name="Baker R."/>
            <person name="Thomas B.C."/>
            <person name="Morowitz M.J."/>
            <person name="Banfield J.F."/>
        </authorList>
    </citation>
    <scope>NUCLEOTIDE SEQUENCE [LARGE SCALE GENOMIC DNA]</scope>
    <source>
        <strain evidence="7">S2_018_000_R3_110</strain>
    </source>
</reference>
<dbReference type="SUPFAM" id="SSF52833">
    <property type="entry name" value="Thioredoxin-like"/>
    <property type="match status" value="1"/>
</dbReference>
<evidence type="ECO:0000256" key="3">
    <source>
        <dbReference type="ARBA" id="ARBA00023157"/>
    </source>
</evidence>
<dbReference type="InterPro" id="IPR001853">
    <property type="entry name" value="DSBA-like_thioredoxin_dom"/>
</dbReference>
<dbReference type="GO" id="GO:0016491">
    <property type="term" value="F:oxidoreductase activity"/>
    <property type="evidence" value="ECO:0007669"/>
    <property type="project" value="UniProtKB-KW"/>
</dbReference>
<feature type="domain" description="Thioredoxin" evidence="6">
    <location>
        <begin position="70"/>
        <end position="236"/>
    </location>
</feature>
<dbReference type="InterPro" id="IPR041205">
    <property type="entry name" value="ScsC_N"/>
</dbReference>
<evidence type="ECO:0000313" key="7">
    <source>
        <dbReference type="EMBL" id="PZO79645.1"/>
    </source>
</evidence>
<dbReference type="InterPro" id="IPR013766">
    <property type="entry name" value="Thioredoxin_domain"/>
</dbReference>
<evidence type="ECO:0000256" key="1">
    <source>
        <dbReference type="ARBA" id="ARBA00022729"/>
    </source>
</evidence>
<dbReference type="PANTHER" id="PTHR13887:SF14">
    <property type="entry name" value="DISULFIDE BOND FORMATION PROTEIN D"/>
    <property type="match status" value="1"/>
</dbReference>
<name>A0A2W5B8Z2_9SPHN</name>
<evidence type="ECO:0000256" key="5">
    <source>
        <dbReference type="SAM" id="SignalP"/>
    </source>
</evidence>
<keyword evidence="1 5" id="KW-0732">Signal</keyword>
<evidence type="ECO:0000256" key="2">
    <source>
        <dbReference type="ARBA" id="ARBA00023002"/>
    </source>
</evidence>
<dbReference type="InterPro" id="IPR036249">
    <property type="entry name" value="Thioredoxin-like_sf"/>
</dbReference>
<keyword evidence="4" id="KW-0676">Redox-active center</keyword>
<organism evidence="7 8">
    <name type="scientific">Sphingomonas hengshuiensis</name>
    <dbReference type="NCBI Taxonomy" id="1609977"/>
    <lineage>
        <taxon>Bacteria</taxon>
        <taxon>Pseudomonadati</taxon>
        <taxon>Pseudomonadota</taxon>
        <taxon>Alphaproteobacteria</taxon>
        <taxon>Sphingomonadales</taxon>
        <taxon>Sphingomonadaceae</taxon>
        <taxon>Sphingomonas</taxon>
    </lineage>
</organism>
<sequence length="240" mass="24527">MGKIGNVLMLAAAALAGAGGAIVAQRGSTDRAATETVVRDYILANPEILPEAMRRLQAKESGKAVAANRAAIVEPFPGAVAGNPDGDVSVVAYLDYACGFCRASLPAITGLIAGDPNVRIVYRELPILSPDSRSAAEWALAAALQGRFKPFHDALYASGRVDGGAIEAAARAAGLDVAAARTAIRSPQIAGEIERNMKTASSLGFTGTPSWVVGDQVLGGAQTLTGLQTAVADARKTKAT</sequence>
<dbReference type="Pfam" id="PF01323">
    <property type="entry name" value="DSBA"/>
    <property type="match status" value="1"/>
</dbReference>
<dbReference type="Gene3D" id="3.40.30.10">
    <property type="entry name" value="Glutaredoxin"/>
    <property type="match status" value="1"/>
</dbReference>
<evidence type="ECO:0000259" key="6">
    <source>
        <dbReference type="PROSITE" id="PS51352"/>
    </source>
</evidence>
<dbReference type="Proteomes" id="UP000248614">
    <property type="component" value="Unassembled WGS sequence"/>
</dbReference>
<dbReference type="EMBL" id="QFNF01000007">
    <property type="protein sequence ID" value="PZO79645.1"/>
    <property type="molecule type" value="Genomic_DNA"/>
</dbReference>
<feature type="signal peptide" evidence="5">
    <location>
        <begin position="1"/>
        <end position="18"/>
    </location>
</feature>
<evidence type="ECO:0000256" key="4">
    <source>
        <dbReference type="ARBA" id="ARBA00023284"/>
    </source>
</evidence>